<dbReference type="Pfam" id="PF12796">
    <property type="entry name" value="Ank_2"/>
    <property type="match status" value="3"/>
</dbReference>
<evidence type="ECO:0000256" key="6">
    <source>
        <dbReference type="ARBA" id="ARBA00023136"/>
    </source>
</evidence>
<dbReference type="GO" id="GO:0005886">
    <property type="term" value="C:plasma membrane"/>
    <property type="evidence" value="ECO:0007669"/>
    <property type="project" value="TreeGrafter"/>
</dbReference>
<dbReference type="PANTHER" id="PTHR24186">
    <property type="entry name" value="PROTEIN PHOSPHATASE 1 REGULATORY SUBUNIT"/>
    <property type="match status" value="1"/>
</dbReference>
<organism evidence="11 12">
    <name type="scientific">Arabis nemorensis</name>
    <dbReference type="NCBI Taxonomy" id="586526"/>
    <lineage>
        <taxon>Eukaryota</taxon>
        <taxon>Viridiplantae</taxon>
        <taxon>Streptophyta</taxon>
        <taxon>Embryophyta</taxon>
        <taxon>Tracheophyta</taxon>
        <taxon>Spermatophyta</taxon>
        <taxon>Magnoliopsida</taxon>
        <taxon>eudicotyledons</taxon>
        <taxon>Gunneridae</taxon>
        <taxon>Pentapetalae</taxon>
        <taxon>rosids</taxon>
        <taxon>malvids</taxon>
        <taxon>Brassicales</taxon>
        <taxon>Brassicaceae</taxon>
        <taxon>Arabideae</taxon>
        <taxon>Arabis</taxon>
    </lineage>
</organism>
<dbReference type="PANTHER" id="PTHR24186:SF46">
    <property type="entry name" value="PROTEIN ACCELERATED CELL DEATH 6-LIKE"/>
    <property type="match status" value="1"/>
</dbReference>
<dbReference type="Pfam" id="PF13962">
    <property type="entry name" value="PGG"/>
    <property type="match status" value="1"/>
</dbReference>
<feature type="repeat" description="ANK" evidence="7">
    <location>
        <begin position="282"/>
        <end position="314"/>
    </location>
</feature>
<accession>A0A565C0K7</accession>
<dbReference type="AlphaFoldDB" id="A0A565C0K7"/>
<protein>
    <recommendedName>
        <fullName evidence="10">PGG domain-containing protein</fullName>
    </recommendedName>
</protein>
<evidence type="ECO:0000256" key="1">
    <source>
        <dbReference type="ARBA" id="ARBA00004141"/>
    </source>
</evidence>
<dbReference type="InterPro" id="IPR036770">
    <property type="entry name" value="Ankyrin_rpt-contain_sf"/>
</dbReference>
<evidence type="ECO:0000313" key="12">
    <source>
        <dbReference type="Proteomes" id="UP000489600"/>
    </source>
</evidence>
<evidence type="ECO:0000256" key="7">
    <source>
        <dbReference type="PROSITE-ProRule" id="PRU00023"/>
    </source>
</evidence>
<evidence type="ECO:0000256" key="3">
    <source>
        <dbReference type="ARBA" id="ARBA00022737"/>
    </source>
</evidence>
<proteinExistence type="predicted"/>
<dbReference type="SUPFAM" id="SSF48403">
    <property type="entry name" value="Ankyrin repeat"/>
    <property type="match status" value="1"/>
</dbReference>
<keyword evidence="9" id="KW-0732">Signal</keyword>
<keyword evidence="12" id="KW-1185">Reference proteome</keyword>
<sequence>MARDVKSVFLAANPLAFLISFFHLMDSSEAVLDIIEPQRSTVEQRKRIYFPMNLINNSARTLCLGGGDGATLPTRKSFPESLTNLRFSELYNLPGEAVAMSPEIFSEMRDGNGKFLDKLRSHTTPMVCFKTDKGDTVLHLAASLGHLELVKSIVSECPSLLLEVNWKGRLPLHVAARAGQLAVVKALVEAVTYFSARMSEEDRGLNLYVLKDINGDTALNLALKDLHEKTELLMYQKRFRYQPSMFPRVRTISFSDASTHMMGTASWLVNANQGASLLANKDGISPLYLAVKSGNVSLVSEMLKHSGEVQGNTSNLASQLEGRKSLIHAALKAKNKDVLKVILDEDPSLVHERDEEGRTCLSVGASVGFYDGIKNLLELSTSNVFECDDDGSFPIHMAMEKGHRKVVKEILKRCPASKMLLNKQGQNILHIAAKSGKARSFRLPDIKRLDADNYLIQEQDVDGNTPLHLATIMWRPRTVSYITIVASKKTRILHIQNKDGLRPLDIAELKLQSDYVLRERLTLMVLLCVYKPRGVGWLPTSGMTLRSRSEHLDATKYKDSVSALLLVATLIATVAVAAGFTMPGGFNSSAPNLGMSVLANDSTLSYFLFFDTVAMQSSVIAIVALIWAQLGDPELIHGAFHLALPSLFVALFSMASAFLSGVLATIKQNRELTNVIIVISSIFYFVVFCLLAPYVIPQVLSIRLVQQLTDVYLGLLVWFVNEDDDTHTRVKKVKSVEQVEKPKVL</sequence>
<evidence type="ECO:0000256" key="4">
    <source>
        <dbReference type="ARBA" id="ARBA00022989"/>
    </source>
</evidence>
<feature type="transmembrane region" description="Helical" evidence="8">
    <location>
        <begin position="672"/>
        <end position="696"/>
    </location>
</feature>
<keyword evidence="3" id="KW-0677">Repeat</keyword>
<dbReference type="EMBL" id="CABITT030000006">
    <property type="protein sequence ID" value="VVB07118.1"/>
    <property type="molecule type" value="Genomic_DNA"/>
</dbReference>
<feature type="repeat" description="ANK" evidence="7">
    <location>
        <begin position="167"/>
        <end position="189"/>
    </location>
</feature>
<dbReference type="InterPro" id="IPR002110">
    <property type="entry name" value="Ankyrin_rpt"/>
</dbReference>
<name>A0A565C0K7_9BRAS</name>
<dbReference type="Gene3D" id="1.25.40.20">
    <property type="entry name" value="Ankyrin repeat-containing domain"/>
    <property type="match status" value="2"/>
</dbReference>
<feature type="transmembrane region" description="Helical" evidence="8">
    <location>
        <begin position="606"/>
        <end position="630"/>
    </location>
</feature>
<feature type="transmembrane region" description="Helical" evidence="8">
    <location>
        <begin position="642"/>
        <end position="666"/>
    </location>
</feature>
<comment type="subcellular location">
    <subcellularLocation>
        <location evidence="1">Membrane</location>
        <topology evidence="1">Multi-pass membrane protein</topology>
    </subcellularLocation>
</comment>
<evidence type="ECO:0000256" key="9">
    <source>
        <dbReference type="SAM" id="SignalP"/>
    </source>
</evidence>
<dbReference type="SMART" id="SM00248">
    <property type="entry name" value="ANK"/>
    <property type="match status" value="7"/>
</dbReference>
<feature type="signal peptide" evidence="9">
    <location>
        <begin position="1"/>
        <end position="30"/>
    </location>
</feature>
<keyword evidence="2 8" id="KW-0812">Transmembrane</keyword>
<evidence type="ECO:0000313" key="11">
    <source>
        <dbReference type="EMBL" id="VVB07118.1"/>
    </source>
</evidence>
<evidence type="ECO:0000256" key="8">
    <source>
        <dbReference type="SAM" id="Phobius"/>
    </source>
</evidence>
<keyword evidence="6 8" id="KW-0472">Membrane</keyword>
<gene>
    <name evidence="11" type="ORF">ANE_LOCUS17562</name>
</gene>
<feature type="repeat" description="ANK" evidence="7">
    <location>
        <begin position="133"/>
        <end position="155"/>
    </location>
</feature>
<reference evidence="11" key="1">
    <citation type="submission" date="2019-07" db="EMBL/GenBank/DDBJ databases">
        <authorList>
            <person name="Dittberner H."/>
        </authorList>
    </citation>
    <scope>NUCLEOTIDE SEQUENCE [LARGE SCALE GENOMIC DNA]</scope>
</reference>
<dbReference type="PROSITE" id="PS50088">
    <property type="entry name" value="ANK_REPEAT"/>
    <property type="match status" value="4"/>
</dbReference>
<keyword evidence="5 7" id="KW-0040">ANK repeat</keyword>
<dbReference type="PROSITE" id="PS50297">
    <property type="entry name" value="ANK_REP_REGION"/>
    <property type="match status" value="4"/>
</dbReference>
<comment type="caution">
    <text evidence="11">The sequence shown here is derived from an EMBL/GenBank/DDBJ whole genome shotgun (WGS) entry which is preliminary data.</text>
</comment>
<feature type="chain" id="PRO_5021889683" description="PGG domain-containing protein" evidence="9">
    <location>
        <begin position="31"/>
        <end position="745"/>
    </location>
</feature>
<dbReference type="Proteomes" id="UP000489600">
    <property type="component" value="Unassembled WGS sequence"/>
</dbReference>
<keyword evidence="4 8" id="KW-1133">Transmembrane helix</keyword>
<feature type="transmembrane region" description="Helical" evidence="8">
    <location>
        <begin position="561"/>
        <end position="586"/>
    </location>
</feature>
<evidence type="ECO:0000259" key="10">
    <source>
        <dbReference type="Pfam" id="PF13962"/>
    </source>
</evidence>
<feature type="domain" description="PGG" evidence="10">
    <location>
        <begin position="556"/>
        <end position="664"/>
    </location>
</feature>
<feature type="repeat" description="ANK" evidence="7">
    <location>
        <begin position="390"/>
        <end position="413"/>
    </location>
</feature>
<dbReference type="InterPro" id="IPR026961">
    <property type="entry name" value="PGG_dom"/>
</dbReference>
<evidence type="ECO:0000256" key="2">
    <source>
        <dbReference type="ARBA" id="ARBA00022692"/>
    </source>
</evidence>
<dbReference type="OrthoDB" id="303876at2759"/>
<evidence type="ECO:0000256" key="5">
    <source>
        <dbReference type="ARBA" id="ARBA00023043"/>
    </source>
</evidence>